<proteinExistence type="predicted"/>
<dbReference type="AlphaFoldDB" id="A0AA86N0B4"/>
<dbReference type="KEGG" id="nti:DNFV4_02810"/>
<evidence type="ECO:0000313" key="4">
    <source>
        <dbReference type="Proteomes" id="UP001179121"/>
    </source>
</evidence>
<dbReference type="Pfam" id="PF02169">
    <property type="entry name" value="LPP20"/>
    <property type="match status" value="1"/>
</dbReference>
<accession>A0AA86N0B4</accession>
<dbReference type="EMBL" id="OX365700">
    <property type="protein sequence ID" value="CAI4032380.1"/>
    <property type="molecule type" value="Genomic_DNA"/>
</dbReference>
<protein>
    <recommendedName>
        <fullName evidence="2">Lipoprotein LPP20-like domain-containing protein</fullName>
    </recommendedName>
</protein>
<reference evidence="3" key="1">
    <citation type="submission" date="2022-10" db="EMBL/GenBank/DDBJ databases">
        <authorList>
            <person name="Koch H."/>
        </authorList>
    </citation>
    <scope>NUCLEOTIDE SEQUENCE</scope>
    <source>
        <strain evidence="3">DNF</strain>
    </source>
</reference>
<dbReference type="Proteomes" id="UP001179121">
    <property type="component" value="Chromosome"/>
</dbReference>
<evidence type="ECO:0000256" key="1">
    <source>
        <dbReference type="SAM" id="MobiDB-lite"/>
    </source>
</evidence>
<feature type="compositionally biased region" description="Basic and acidic residues" evidence="1">
    <location>
        <begin position="377"/>
        <end position="386"/>
    </location>
</feature>
<gene>
    <name evidence="3" type="ORF">DNFV4_02810</name>
</gene>
<feature type="region of interest" description="Disordered" evidence="1">
    <location>
        <begin position="360"/>
        <end position="386"/>
    </location>
</feature>
<dbReference type="PROSITE" id="PS51257">
    <property type="entry name" value="PROKAR_LIPOPROTEIN"/>
    <property type="match status" value="1"/>
</dbReference>
<name>A0AA86N0B4_9BACT</name>
<dbReference type="InterPro" id="IPR024952">
    <property type="entry name" value="LPP20-like_dom"/>
</dbReference>
<evidence type="ECO:0000259" key="2">
    <source>
        <dbReference type="Pfam" id="PF02169"/>
    </source>
</evidence>
<evidence type="ECO:0000313" key="3">
    <source>
        <dbReference type="EMBL" id="CAI4032380.1"/>
    </source>
</evidence>
<sequence>MNGVTRVGREISATAWLVPLILSGCGWWSSSSDTDWMKRTNEAFPPAQYLVGHGEGESRTVAAERAYAAVAKIFKAEINSQAKEWESYLVIENKGRSRDERRLTLDNVTSISTDKVLANVRVLDEWYDDQRRLHHALAGMNRSQAEAATLERINELDATIAHHVEEARQVADPLAHARSLKRAITTLIVREAHNADLRVIRPSGQGLASSYRVAELTGELERFLTTGLPLGLALSGDYAEPIGRALIEGLAREGLSVTEFSTGGVPARREPSDLRPVLLIKGLVRLWPTEVQDPAFRYVRWCSDFLIVETETGRVLGALSKGDRVGHVSTKEATAKALRLMQQDLSAQLTRRLTDYMYGDLEPSGTSSSGGACPRSAEADGPRRAP</sequence>
<dbReference type="RefSeq" id="WP_289269109.1">
    <property type="nucleotide sequence ID" value="NZ_OX365700.1"/>
</dbReference>
<keyword evidence="4" id="KW-1185">Reference proteome</keyword>
<dbReference type="Gene3D" id="3.10.28.20">
    <property type="entry name" value="Acetamidase/Formamidase-like domains"/>
    <property type="match status" value="1"/>
</dbReference>
<feature type="domain" description="Lipoprotein LPP20-like" evidence="2">
    <location>
        <begin position="35"/>
        <end position="138"/>
    </location>
</feature>
<organism evidence="3 4">
    <name type="scientific">Nitrospira tepida</name>
    <dbReference type="NCBI Taxonomy" id="2973512"/>
    <lineage>
        <taxon>Bacteria</taxon>
        <taxon>Pseudomonadati</taxon>
        <taxon>Nitrospirota</taxon>
        <taxon>Nitrospiria</taxon>
        <taxon>Nitrospirales</taxon>
        <taxon>Nitrospiraceae</taxon>
        <taxon>Nitrospira</taxon>
    </lineage>
</organism>